<dbReference type="PANTHER" id="PTHR42749:SF1">
    <property type="entry name" value="CELL SHAPE-DETERMINING PROTEIN MREB"/>
    <property type="match status" value="1"/>
</dbReference>
<protein>
    <recommendedName>
        <fullName evidence="2">Apple domain-containing protein</fullName>
    </recommendedName>
</protein>
<evidence type="ECO:0000313" key="3">
    <source>
        <dbReference type="EMBL" id="CAG2007371.1"/>
    </source>
</evidence>
<dbReference type="Gene3D" id="3.90.640.10">
    <property type="entry name" value="Actin, Chain A, domain 4"/>
    <property type="match status" value="1"/>
</dbReference>
<reference evidence="3" key="1">
    <citation type="submission" date="2021-03" db="EMBL/GenBank/DDBJ databases">
        <authorList>
            <person name="Alouane T."/>
            <person name="Langin T."/>
            <person name="Bonhomme L."/>
        </authorList>
    </citation>
    <scope>NUCLEOTIDE SEQUENCE</scope>
    <source>
        <strain evidence="3">MDC_Fg202</strain>
    </source>
</reference>
<feature type="compositionally biased region" description="Low complexity" evidence="1">
    <location>
        <begin position="1346"/>
        <end position="1359"/>
    </location>
</feature>
<sequence length="1616" mass="175080">MAEKPDVTVAIDLGTTFTGVAFLFSNGTMHIFNNWPGNNSTGETKVPSRLVYNHDGTVSSWGFYSSVYDDPLPPGKKEHRLFKMFLDKETCEETRRAGLSTISTTAEASKCATDFLQQIYRHIKTTYEEMTGASWTTSAVTFLFSVPTTWRGLDVSNTFKAVIRAAGYGTEGPRHSAQIDLTEAEAAAVDTLKSGAVNFSTGDVFLTIDAGGGTTDFSLVQVTSIENGRTQMSQIAEVAGIGIGSTLIDSAFGKLVQERLANCPDVPFSIANGLAENMMKSERFKVVKHLFGDPAAIANSHKIPMPGVPNNFRHAQLGADGGCMKFDNHDIQRLFDPHVDSILAKVREQLDWMVQNNRREQVRYIALSGGLGSSKHVQRQLREHFVQFSHPNCQNVRVIVSKNPQTTVVRGLLEDQKQKRETGNKPVLATYIARMSYGIVIRELYNPMRHVGEQLETDEFDSAQRWAVNQIEWFIRKGDNIDPTMPIMKPFNKRLSPGLTTASVTVQVVSSRNESSVLPQSLLKAGVKRICQVECTLTGLSQHELVLVQKRGSCCFSSGYQFYKCSFDIHLIVAPADLRFELWFNDAKKVRCYRSRLQVNSFIVACKNNGLDQNFGNSLAELGVQLAGGILINSRYVAHLCSCLSIIFPYHSAPRLATTLVMRSSFALLLTALGSFDVALAGPCKPHETTVDTSATVTTAAPTTSETKGPLVIRNVIGNGNFAVRDPTNPSKIPNYTVEGDAQIVEDKGYTADNSKERGCVELQASNQPPSRKRAIGNIVSISQQLDSLDTKKKYTVRFFYAVITASSINVCTLTASIAGHVFYTSTILSLGAAMDWNTVLEQTDVPNSEGAFSVAVDCPVGGVAAIYVDSIFMSNQVTPETINDVTIDFGNEGSAVTTSSAVAVSTTSKESSSSANTDGPSTETEPLTESQITSDSAHPTSGFFTESDVNTISPSTKSETVTQSVAESETEGHTAGVSTSSQPATQGPSTASEPVTEGPSTLHEPSTASQPATQDPSTESDSHPPTFTLNPTTTAEHATTASDLSTASSLPTGSRVCPVGAAPPGYCTPVEPRVTQTVSLPGIQQESENERPTAPRACWAFGRAKSGTWGRTLSSNPRQNSIEDCALLCKQEGSACKAFAWDGARQEASCRLLSDSLGVTGIDINSQNSLMWNDLDCFECQGCDVKNPADVETTTAAPSTTSLPDITTSAAPVASMLCPHCHLQSSPSSALVCEKMGNLGSVDLQPYANNVFDKATMQTTSEQCATICFILKDCKASAYDSARGRCIFTNTAISSSAFQEAQDQDSSAYILPWSSKGCWSCSNDCSVKEATTSQAPSSTEHTVEPATITPTRTQPPTTFISSYAPTTTESSMPQCTLALSDGCTFDQNNYDYNQCSKSGTLRNTFTLRDDEYPWQMNINSYQNCVAMCNQMPSRCKASAWDQNSQQCVFSTSSIFTSAFTQGNDDGSLNWSEQSCFLCFCHDQDRDEYSASLRTALPTATCAPSITSEDAVCQLRPVDNGAVVCQHTGYFPWSWDDAPSKFPNQDSEERCAALCNSNPDCMSSGWSEEYGKCALSGFQLTGIAWQQFGNTMLSWSDKGCWDCSDCIKSQKWRIIN</sequence>
<comment type="caution">
    <text evidence="3">The sequence shown here is derived from an EMBL/GenBank/DDBJ whole genome shotgun (WGS) entry which is preliminary data.</text>
</comment>
<dbReference type="PROSITE" id="PS50948">
    <property type="entry name" value="PAN"/>
    <property type="match status" value="2"/>
</dbReference>
<dbReference type="Gene3D" id="3.30.420.40">
    <property type="match status" value="2"/>
</dbReference>
<dbReference type="SUPFAM" id="SSF57414">
    <property type="entry name" value="Hairpin loop containing domain-like"/>
    <property type="match status" value="1"/>
</dbReference>
<feature type="compositionally biased region" description="Polar residues" evidence="1">
    <location>
        <begin position="977"/>
        <end position="994"/>
    </location>
</feature>
<feature type="region of interest" description="Disordered" evidence="1">
    <location>
        <begin position="1333"/>
        <end position="1364"/>
    </location>
</feature>
<dbReference type="Proteomes" id="UP000746612">
    <property type="component" value="Unassembled WGS sequence"/>
</dbReference>
<dbReference type="InterPro" id="IPR043129">
    <property type="entry name" value="ATPase_NBD"/>
</dbReference>
<feature type="domain" description="Apple" evidence="2">
    <location>
        <begin position="1396"/>
        <end position="1476"/>
    </location>
</feature>
<feature type="compositionally biased region" description="Low complexity" evidence="1">
    <location>
        <begin position="1039"/>
        <end position="1053"/>
    </location>
</feature>
<feature type="compositionally biased region" description="Low complexity" evidence="1">
    <location>
        <begin position="901"/>
        <end position="916"/>
    </location>
</feature>
<dbReference type="EMBL" id="CAJPIJ010000187">
    <property type="protein sequence ID" value="CAG2007371.1"/>
    <property type="molecule type" value="Genomic_DNA"/>
</dbReference>
<feature type="compositionally biased region" description="Polar residues" evidence="1">
    <location>
        <begin position="917"/>
        <end position="968"/>
    </location>
</feature>
<dbReference type="CDD" id="cd10170">
    <property type="entry name" value="ASKHA_NBD_HSP70"/>
    <property type="match status" value="1"/>
</dbReference>
<feature type="domain" description="Apple" evidence="2">
    <location>
        <begin position="1099"/>
        <end position="1178"/>
    </location>
</feature>
<proteinExistence type="predicted"/>
<dbReference type="PANTHER" id="PTHR42749">
    <property type="entry name" value="CELL SHAPE-DETERMINING PROTEIN MREB"/>
    <property type="match status" value="1"/>
</dbReference>
<organism evidence="3 4">
    <name type="scientific">Gibberella zeae</name>
    <name type="common">Wheat head blight fungus</name>
    <name type="synonym">Fusarium graminearum</name>
    <dbReference type="NCBI Taxonomy" id="5518"/>
    <lineage>
        <taxon>Eukaryota</taxon>
        <taxon>Fungi</taxon>
        <taxon>Dikarya</taxon>
        <taxon>Ascomycota</taxon>
        <taxon>Pezizomycotina</taxon>
        <taxon>Sordariomycetes</taxon>
        <taxon>Hypocreomycetidae</taxon>
        <taxon>Hypocreales</taxon>
        <taxon>Nectriaceae</taxon>
        <taxon>Fusarium</taxon>
    </lineage>
</organism>
<evidence type="ECO:0000256" key="1">
    <source>
        <dbReference type="SAM" id="MobiDB-lite"/>
    </source>
</evidence>
<evidence type="ECO:0000259" key="2">
    <source>
        <dbReference type="PROSITE" id="PS50948"/>
    </source>
</evidence>
<dbReference type="Pfam" id="PF00024">
    <property type="entry name" value="PAN_1"/>
    <property type="match status" value="1"/>
</dbReference>
<dbReference type="InterPro" id="IPR003609">
    <property type="entry name" value="Pan_app"/>
</dbReference>
<feature type="region of interest" description="Disordered" evidence="1">
    <location>
        <begin position="901"/>
        <end position="1053"/>
    </location>
</feature>
<dbReference type="SUPFAM" id="SSF53067">
    <property type="entry name" value="Actin-like ATPase domain"/>
    <property type="match status" value="2"/>
</dbReference>
<name>A0A9N8RPE1_GIBZA</name>
<feature type="compositionally biased region" description="Polar residues" evidence="1">
    <location>
        <begin position="1004"/>
        <end position="1038"/>
    </location>
</feature>
<evidence type="ECO:0000313" key="4">
    <source>
        <dbReference type="Proteomes" id="UP000746612"/>
    </source>
</evidence>
<gene>
    <name evidence="3" type="ORF">MDCFG202_LOCUS543599</name>
</gene>
<accession>A0A9N8RPE1</accession>